<dbReference type="EMBL" id="BGPR01000518">
    <property type="protein sequence ID" value="GBM24425.1"/>
    <property type="molecule type" value="Genomic_DNA"/>
</dbReference>
<accession>A0A4Y2E9J4</accession>
<feature type="compositionally biased region" description="Basic and acidic residues" evidence="1">
    <location>
        <begin position="129"/>
        <end position="140"/>
    </location>
</feature>
<dbReference type="AlphaFoldDB" id="A0A4Y2E9J4"/>
<organism evidence="2 3">
    <name type="scientific">Araneus ventricosus</name>
    <name type="common">Orbweaver spider</name>
    <name type="synonym">Epeira ventricosa</name>
    <dbReference type="NCBI Taxonomy" id="182803"/>
    <lineage>
        <taxon>Eukaryota</taxon>
        <taxon>Metazoa</taxon>
        <taxon>Ecdysozoa</taxon>
        <taxon>Arthropoda</taxon>
        <taxon>Chelicerata</taxon>
        <taxon>Arachnida</taxon>
        <taxon>Araneae</taxon>
        <taxon>Araneomorphae</taxon>
        <taxon>Entelegynae</taxon>
        <taxon>Araneoidea</taxon>
        <taxon>Araneidae</taxon>
        <taxon>Araneus</taxon>
    </lineage>
</organism>
<dbReference type="Proteomes" id="UP000499080">
    <property type="component" value="Unassembled WGS sequence"/>
</dbReference>
<comment type="caution">
    <text evidence="2">The sequence shown here is derived from an EMBL/GenBank/DDBJ whole genome shotgun (WGS) entry which is preliminary data.</text>
</comment>
<evidence type="ECO:0000256" key="1">
    <source>
        <dbReference type="SAM" id="MobiDB-lite"/>
    </source>
</evidence>
<keyword evidence="3" id="KW-1185">Reference proteome</keyword>
<evidence type="ECO:0000313" key="2">
    <source>
        <dbReference type="EMBL" id="GBM24425.1"/>
    </source>
</evidence>
<proteinExistence type="predicted"/>
<protein>
    <submittedName>
        <fullName evidence="2">Uncharacterized protein</fullName>
    </submittedName>
</protein>
<name>A0A4Y2E9J4_ARAVE</name>
<evidence type="ECO:0000313" key="3">
    <source>
        <dbReference type="Proteomes" id="UP000499080"/>
    </source>
</evidence>
<reference evidence="2 3" key="1">
    <citation type="journal article" date="2019" name="Sci. Rep.">
        <title>Orb-weaving spider Araneus ventricosus genome elucidates the spidroin gene catalogue.</title>
        <authorList>
            <person name="Kono N."/>
            <person name="Nakamura H."/>
            <person name="Ohtoshi R."/>
            <person name="Moran D.A.P."/>
            <person name="Shinohara A."/>
            <person name="Yoshida Y."/>
            <person name="Fujiwara M."/>
            <person name="Mori M."/>
            <person name="Tomita M."/>
            <person name="Arakawa K."/>
        </authorList>
    </citation>
    <scope>NUCLEOTIDE SEQUENCE [LARGE SCALE GENOMIC DNA]</scope>
</reference>
<gene>
    <name evidence="2" type="ORF">AVEN_76155_1</name>
</gene>
<sequence length="149" mass="17277">MVYLLSSYDYQKRYYGEMSTENHAKHHKILDKKVSLLNFKIRASRCIESSLRLPVCEFHGYKGIFQLPLNIRIAGNEKEVIAVKPVSVHRCRRNQPPESDFRVSYPSTRLRHWRNSVRPGTFSGAGTDSSRKEQHREYRLEGQAAPSSP</sequence>
<feature type="region of interest" description="Disordered" evidence="1">
    <location>
        <begin position="116"/>
        <end position="149"/>
    </location>
</feature>